<dbReference type="Proteomes" id="UP000011715">
    <property type="component" value="Unassembled WGS sequence"/>
</dbReference>
<protein>
    <submittedName>
        <fullName evidence="2 3">Uncharacterized protein</fullName>
    </submittedName>
</protein>
<feature type="compositionally biased region" description="Basic and acidic residues" evidence="1">
    <location>
        <begin position="21"/>
        <end position="30"/>
    </location>
</feature>
<dbReference type="EMBL" id="ADBL01000848">
    <property type="status" value="NOT_ANNOTATED_CDS"/>
    <property type="molecule type" value="Genomic_DNA"/>
</dbReference>
<keyword evidence="4" id="KW-1185">Reference proteome</keyword>
<reference evidence="3" key="4">
    <citation type="journal article" date="2015" name="G3 (Bethesda)">
        <title>Genome sequences of three phytopathogenic species of the Magnaporthaceae family of fungi.</title>
        <authorList>
            <person name="Okagaki L.H."/>
            <person name="Nunes C.C."/>
            <person name="Sailsbery J."/>
            <person name="Clay B."/>
            <person name="Brown D."/>
            <person name="John T."/>
            <person name="Oh Y."/>
            <person name="Young N."/>
            <person name="Fitzgerald M."/>
            <person name="Haas B.J."/>
            <person name="Zeng Q."/>
            <person name="Young S."/>
            <person name="Adiconis X."/>
            <person name="Fan L."/>
            <person name="Levin J.Z."/>
            <person name="Mitchell T.K."/>
            <person name="Okubara P.A."/>
            <person name="Farman M.L."/>
            <person name="Kohn L.M."/>
            <person name="Birren B."/>
            <person name="Ma L.-J."/>
            <person name="Dean R.A."/>
        </authorList>
    </citation>
    <scope>NUCLEOTIDE SEQUENCE</scope>
    <source>
        <strain evidence="3">ATCC 64411 / 73-15</strain>
    </source>
</reference>
<organism evidence="3 4">
    <name type="scientific">Magnaporthiopsis poae (strain ATCC 64411 / 73-15)</name>
    <name type="common">Kentucky bluegrass fungus</name>
    <name type="synonym">Magnaporthe poae</name>
    <dbReference type="NCBI Taxonomy" id="644358"/>
    <lineage>
        <taxon>Eukaryota</taxon>
        <taxon>Fungi</taxon>
        <taxon>Dikarya</taxon>
        <taxon>Ascomycota</taxon>
        <taxon>Pezizomycotina</taxon>
        <taxon>Sordariomycetes</taxon>
        <taxon>Sordariomycetidae</taxon>
        <taxon>Magnaporthales</taxon>
        <taxon>Magnaporthaceae</taxon>
        <taxon>Magnaporthiopsis</taxon>
    </lineage>
</organism>
<evidence type="ECO:0000313" key="3">
    <source>
        <dbReference type="EnsemblFungi" id="MAPG_03537T0"/>
    </source>
</evidence>
<reference evidence="4" key="2">
    <citation type="submission" date="2010-05" db="EMBL/GenBank/DDBJ databases">
        <title>The genome sequence of Magnaporthe poae strain ATCC 64411.</title>
        <authorList>
            <person name="Ma L.-J."/>
            <person name="Dead R."/>
            <person name="Young S."/>
            <person name="Zeng Q."/>
            <person name="Koehrsen M."/>
            <person name="Alvarado L."/>
            <person name="Berlin A."/>
            <person name="Chapman S.B."/>
            <person name="Chen Z."/>
            <person name="Freedman E."/>
            <person name="Gellesch M."/>
            <person name="Goldberg J."/>
            <person name="Griggs A."/>
            <person name="Gujja S."/>
            <person name="Heilman E.R."/>
            <person name="Heiman D."/>
            <person name="Hepburn T."/>
            <person name="Howarth C."/>
            <person name="Jen D."/>
            <person name="Larson L."/>
            <person name="Mehta T."/>
            <person name="Neiman D."/>
            <person name="Pearson M."/>
            <person name="Roberts A."/>
            <person name="Saif S."/>
            <person name="Shea T."/>
            <person name="Shenoy N."/>
            <person name="Sisk P."/>
            <person name="Stolte C."/>
            <person name="Sykes S."/>
            <person name="Walk T."/>
            <person name="White J."/>
            <person name="Yandava C."/>
            <person name="Haas B."/>
            <person name="Nusbaum C."/>
            <person name="Birren B."/>
        </authorList>
    </citation>
    <scope>NUCLEOTIDE SEQUENCE [LARGE SCALE GENOMIC DNA]</scope>
    <source>
        <strain evidence="4">ATCC 64411 / 73-15</strain>
    </source>
</reference>
<dbReference type="AlphaFoldDB" id="A0A0C4DUA0"/>
<reference evidence="3" key="5">
    <citation type="submission" date="2015-06" db="UniProtKB">
        <authorList>
            <consortium name="EnsemblFungi"/>
        </authorList>
    </citation>
    <scope>IDENTIFICATION</scope>
    <source>
        <strain evidence="3">ATCC 64411</strain>
    </source>
</reference>
<dbReference type="eggNOG" id="ENOG502SQ5Q">
    <property type="taxonomic scope" value="Eukaryota"/>
</dbReference>
<evidence type="ECO:0000256" key="1">
    <source>
        <dbReference type="SAM" id="MobiDB-lite"/>
    </source>
</evidence>
<dbReference type="EnsemblFungi" id="MAPG_03537T0">
    <property type="protein sequence ID" value="MAPG_03537T0"/>
    <property type="gene ID" value="MAPG_03537"/>
</dbReference>
<accession>A0A0C4DUA0</accession>
<proteinExistence type="predicted"/>
<dbReference type="VEuPathDB" id="FungiDB:MAPG_03537"/>
<evidence type="ECO:0000313" key="4">
    <source>
        <dbReference type="Proteomes" id="UP000011715"/>
    </source>
</evidence>
<name>A0A0C4DUA0_MAGP6</name>
<feature type="region of interest" description="Disordered" evidence="1">
    <location>
        <begin position="14"/>
        <end position="92"/>
    </location>
</feature>
<reference evidence="2" key="1">
    <citation type="submission" date="2010-05" db="EMBL/GenBank/DDBJ databases">
        <title>The Genome Sequence of Magnaporthe poae strain ATCC 64411.</title>
        <authorList>
            <consortium name="The Broad Institute Genome Sequencing Platform"/>
            <consortium name="Broad Institute Genome Sequencing Center for Infectious Disease"/>
            <person name="Ma L.-J."/>
            <person name="Dead R."/>
            <person name="Young S."/>
            <person name="Zeng Q."/>
            <person name="Koehrsen M."/>
            <person name="Alvarado L."/>
            <person name="Berlin A."/>
            <person name="Chapman S.B."/>
            <person name="Chen Z."/>
            <person name="Freedman E."/>
            <person name="Gellesch M."/>
            <person name="Goldberg J."/>
            <person name="Griggs A."/>
            <person name="Gujja S."/>
            <person name="Heilman E.R."/>
            <person name="Heiman D."/>
            <person name="Hepburn T."/>
            <person name="Howarth C."/>
            <person name="Jen D."/>
            <person name="Larson L."/>
            <person name="Mehta T."/>
            <person name="Neiman D."/>
            <person name="Pearson M."/>
            <person name="Roberts A."/>
            <person name="Saif S."/>
            <person name="Shea T."/>
            <person name="Shenoy N."/>
            <person name="Sisk P."/>
            <person name="Stolte C."/>
            <person name="Sykes S."/>
            <person name="Walk T."/>
            <person name="White J."/>
            <person name="Yandava C."/>
            <person name="Haas B."/>
            <person name="Nusbaum C."/>
            <person name="Birren B."/>
        </authorList>
    </citation>
    <scope>NUCLEOTIDE SEQUENCE</scope>
    <source>
        <strain evidence="2">ATCC 64411</strain>
    </source>
</reference>
<dbReference type="OMA" id="WILAQSS"/>
<gene>
    <name evidence="2" type="ORF">MAPG_03537</name>
</gene>
<dbReference type="STRING" id="644358.A0A0C4DUA0"/>
<dbReference type="OrthoDB" id="4838614at2759"/>
<dbReference type="EMBL" id="GL876967">
    <property type="protein sequence ID" value="KLU84496.1"/>
    <property type="molecule type" value="Genomic_DNA"/>
</dbReference>
<reference evidence="2" key="3">
    <citation type="submission" date="2011-03" db="EMBL/GenBank/DDBJ databases">
        <title>Annotation of Magnaporthe poae ATCC 64411.</title>
        <authorList>
            <person name="Ma L.-J."/>
            <person name="Dead R."/>
            <person name="Young S.K."/>
            <person name="Zeng Q."/>
            <person name="Gargeya S."/>
            <person name="Fitzgerald M."/>
            <person name="Haas B."/>
            <person name="Abouelleil A."/>
            <person name="Alvarado L."/>
            <person name="Arachchi H.M."/>
            <person name="Berlin A."/>
            <person name="Brown A."/>
            <person name="Chapman S.B."/>
            <person name="Chen Z."/>
            <person name="Dunbar C."/>
            <person name="Freedman E."/>
            <person name="Gearin G."/>
            <person name="Gellesch M."/>
            <person name="Goldberg J."/>
            <person name="Griggs A."/>
            <person name="Gujja S."/>
            <person name="Heiman D."/>
            <person name="Howarth C."/>
            <person name="Larson L."/>
            <person name="Lui A."/>
            <person name="MacDonald P.J.P."/>
            <person name="Mehta T."/>
            <person name="Montmayeur A."/>
            <person name="Murphy C."/>
            <person name="Neiman D."/>
            <person name="Pearson M."/>
            <person name="Priest M."/>
            <person name="Roberts A."/>
            <person name="Saif S."/>
            <person name="Shea T."/>
            <person name="Shenoy N."/>
            <person name="Sisk P."/>
            <person name="Stolte C."/>
            <person name="Sykes S."/>
            <person name="Yandava C."/>
            <person name="Wortman J."/>
            <person name="Nusbaum C."/>
            <person name="Birren B."/>
        </authorList>
    </citation>
    <scope>NUCLEOTIDE SEQUENCE</scope>
    <source>
        <strain evidence="2">ATCC 64411</strain>
    </source>
</reference>
<sequence>MSFQWFAFGMANSVKTAPGGRRQEWWRDPDGQSDGPQPSQHLVPNGPRDNGGPSGAGKRHGHSASAAPVNNVRRHSSGAVPRSWRRGDHDDYYSDSEVDSGRVFSMQENARFQAECDPNQPTDVTITLELPITANIDRELNALERLRRLGDMKAAREFFHRNLEVYMPNDLYIFVKYAEILLDMGDYKAVVALTNHKDCEPAAAPTTDADSPEYSPRLLLGWRWRLIRGLAKSFTDERSSADHEALEALDYFRFGPVLGHLELQVAVLIFRILQSRSQRLRLFWRPADPSWSKLQRWVKWDGIMQGLADEGREWDLCDFVAATDSLLEYIGWLGSARIQAFDPASLSSCPQSSEAAVLASLHLLVESCLHELLTLDSVRSASEKNRPLAASLARRIMEHHPQAMRSRAYLRWLLYEAAAEGCEANTEARRVPSASPIHPAYWNHPGRILLRGSEWIALPVYSPVGTEVPAWEPLPIPPAGNGAVLLALEIAKEMDDIPTQILAYKLLALRDPNPSLMLWAIVDLQSKQGDWYDQLETLACRYIGCNDRDSRRRLLDQLMALQERVGTTADIDYELLHAVNAIVSSLRTALGIRDHPTPWDPA</sequence>
<evidence type="ECO:0000313" key="2">
    <source>
        <dbReference type="EMBL" id="KLU84496.1"/>
    </source>
</evidence>